<gene>
    <name evidence="4" type="primary">LOC109716339</name>
</gene>
<dbReference type="SMART" id="SM00463">
    <property type="entry name" value="SMR"/>
    <property type="match status" value="1"/>
</dbReference>
<proteinExistence type="predicted"/>
<evidence type="ECO:0000313" key="3">
    <source>
        <dbReference type="Proteomes" id="UP000515123"/>
    </source>
</evidence>
<feature type="compositionally biased region" description="Basic and acidic residues" evidence="1">
    <location>
        <begin position="30"/>
        <end position="50"/>
    </location>
</feature>
<feature type="domain" description="Smr" evidence="2">
    <location>
        <begin position="433"/>
        <end position="507"/>
    </location>
</feature>
<feature type="region of interest" description="Disordered" evidence="1">
    <location>
        <begin position="146"/>
        <end position="166"/>
    </location>
</feature>
<accession>A0A6P5FLX2</accession>
<dbReference type="Proteomes" id="UP000515123">
    <property type="component" value="Linkage group 10"/>
</dbReference>
<reference evidence="3" key="1">
    <citation type="journal article" date="2015" name="Nat. Genet.">
        <title>The pineapple genome and the evolution of CAM photosynthesis.</title>
        <authorList>
            <person name="Ming R."/>
            <person name="VanBuren R."/>
            <person name="Wai C.M."/>
            <person name="Tang H."/>
            <person name="Schatz M.C."/>
            <person name="Bowers J.E."/>
            <person name="Lyons E."/>
            <person name="Wang M.L."/>
            <person name="Chen J."/>
            <person name="Biggers E."/>
            <person name="Zhang J."/>
            <person name="Huang L."/>
            <person name="Zhang L."/>
            <person name="Miao W."/>
            <person name="Zhang J."/>
            <person name="Ye Z."/>
            <person name="Miao C."/>
            <person name="Lin Z."/>
            <person name="Wang H."/>
            <person name="Zhou H."/>
            <person name="Yim W.C."/>
            <person name="Priest H.D."/>
            <person name="Zheng C."/>
            <person name="Woodhouse M."/>
            <person name="Edger P.P."/>
            <person name="Guyot R."/>
            <person name="Guo H.B."/>
            <person name="Guo H."/>
            <person name="Zheng G."/>
            <person name="Singh R."/>
            <person name="Sharma A."/>
            <person name="Min X."/>
            <person name="Zheng Y."/>
            <person name="Lee H."/>
            <person name="Gurtowski J."/>
            <person name="Sedlazeck F.J."/>
            <person name="Harkess A."/>
            <person name="McKain M.R."/>
            <person name="Liao Z."/>
            <person name="Fang J."/>
            <person name="Liu J."/>
            <person name="Zhang X."/>
            <person name="Zhang Q."/>
            <person name="Hu W."/>
            <person name="Qin Y."/>
            <person name="Wang K."/>
            <person name="Chen L.Y."/>
            <person name="Shirley N."/>
            <person name="Lin Y.R."/>
            <person name="Liu L.Y."/>
            <person name="Hernandez A.G."/>
            <person name="Wright C.L."/>
            <person name="Bulone V."/>
            <person name="Tuskan G.A."/>
            <person name="Heath K."/>
            <person name="Zee F."/>
            <person name="Moore P.H."/>
            <person name="Sunkar R."/>
            <person name="Leebens-Mack J.H."/>
            <person name="Mockler T."/>
            <person name="Bennetzen J.L."/>
            <person name="Freeling M."/>
            <person name="Sankoff D."/>
            <person name="Paterson A.H."/>
            <person name="Zhu X."/>
            <person name="Yang X."/>
            <person name="Smith J.A."/>
            <person name="Cushman J.C."/>
            <person name="Paull R.E."/>
            <person name="Yu Q."/>
        </authorList>
    </citation>
    <scope>NUCLEOTIDE SEQUENCE [LARGE SCALE GENOMIC DNA]</scope>
    <source>
        <strain evidence="3">cv. F153</strain>
    </source>
</reference>
<organism evidence="3 4">
    <name type="scientific">Ananas comosus</name>
    <name type="common">Pineapple</name>
    <name type="synonym">Ananas ananas</name>
    <dbReference type="NCBI Taxonomy" id="4615"/>
    <lineage>
        <taxon>Eukaryota</taxon>
        <taxon>Viridiplantae</taxon>
        <taxon>Streptophyta</taxon>
        <taxon>Embryophyta</taxon>
        <taxon>Tracheophyta</taxon>
        <taxon>Spermatophyta</taxon>
        <taxon>Magnoliopsida</taxon>
        <taxon>Liliopsida</taxon>
        <taxon>Poales</taxon>
        <taxon>Bromeliaceae</taxon>
        <taxon>Bromelioideae</taxon>
        <taxon>Ananas</taxon>
    </lineage>
</organism>
<dbReference type="InterPro" id="IPR056254">
    <property type="entry name" value="At5g58720/SDE5-like_UBA-like"/>
</dbReference>
<sequence length="522" mass="57198">MKPSQNKKKSRKKKPKPSSPAPPPSQRSGAESKGDEGIGGEKAEGEERKDLDWLIDAFGSVSVDQIESVYREAGGDAYKAAGILGAHLEDPGEAPASSGGGCGRGDGGGGGGGRRARRKPKRVAAATGMVSDVIGKSYSSPVMVCGKGRRSGEGRAEEEKRRGDAEVEDAEQFLCSMLGDSSHLGMGVVRDVLGQCGCDVEKALEVLLDLAASSYNQHKERSYWNHGKSCMDYSIIFRGMSSKNTRENNINSFQSPDNTGEMTCHSSEKEQEFPQYAGYDSRHYMKDLPDSDIPTMGKSEMQHKILESLFGVTEYPKYEPNRMNWKTVVKKLKSFGQGLEFNSPHIIDTGEKTISGKGDGYQEFRGVASKHWDTMKMYYQKAALAYSRGERAYASHLSEKGKYFRELALEADEKASREIFEARNKSIRNTVTIDLHGQHVKQAIGLLKLHLLLFSYIPSVHFLRVITGCGVDGVGRGKLKCSVIGLAKKEGIEWSEENAGTVILRLDGARKYSFAEGDSDSE</sequence>
<dbReference type="GeneID" id="109716339"/>
<feature type="compositionally biased region" description="Basic and acidic residues" evidence="1">
    <location>
        <begin position="150"/>
        <end position="165"/>
    </location>
</feature>
<dbReference type="Pfam" id="PF08590">
    <property type="entry name" value="DUF1771"/>
    <property type="match status" value="1"/>
</dbReference>
<dbReference type="InterPro" id="IPR013899">
    <property type="entry name" value="DUF1771"/>
</dbReference>
<evidence type="ECO:0000256" key="1">
    <source>
        <dbReference type="SAM" id="MobiDB-lite"/>
    </source>
</evidence>
<feature type="region of interest" description="Disordered" evidence="1">
    <location>
        <begin position="1"/>
        <end position="50"/>
    </location>
</feature>
<dbReference type="RefSeq" id="XP_020097306.1">
    <property type="nucleotide sequence ID" value="XM_020241717.1"/>
</dbReference>
<dbReference type="SMART" id="SM01162">
    <property type="entry name" value="DUF1771"/>
    <property type="match status" value="1"/>
</dbReference>
<feature type="region of interest" description="Disordered" evidence="1">
    <location>
        <begin position="89"/>
        <end position="122"/>
    </location>
</feature>
<dbReference type="PANTHER" id="PTHR47676:SF1">
    <property type="entry name" value="SMR DOMAIN-CONTAINING PROTEIN"/>
    <property type="match status" value="1"/>
</dbReference>
<dbReference type="OrthoDB" id="3231855at2759"/>
<protein>
    <submittedName>
        <fullName evidence="4">SMR domain-containing protein At5g58720 isoform X1</fullName>
    </submittedName>
</protein>
<dbReference type="InterPro" id="IPR036063">
    <property type="entry name" value="Smr_dom_sf"/>
</dbReference>
<name>A0A6P5FLX2_ANACO</name>
<dbReference type="InterPro" id="IPR055319">
    <property type="entry name" value="At5g58720-like"/>
</dbReference>
<dbReference type="AlphaFoldDB" id="A0A6P5FLX2"/>
<keyword evidence="3" id="KW-1185">Reference proteome</keyword>
<dbReference type="Pfam" id="PF24767">
    <property type="entry name" value="UBA_At5g58720"/>
    <property type="match status" value="1"/>
</dbReference>
<dbReference type="SUPFAM" id="SSF160443">
    <property type="entry name" value="SMR domain-like"/>
    <property type="match status" value="1"/>
</dbReference>
<feature type="compositionally biased region" description="Basic residues" evidence="1">
    <location>
        <begin position="1"/>
        <end position="16"/>
    </location>
</feature>
<feature type="compositionally biased region" description="Gly residues" evidence="1">
    <location>
        <begin position="98"/>
        <end position="113"/>
    </location>
</feature>
<evidence type="ECO:0000313" key="4">
    <source>
        <dbReference type="RefSeq" id="XP_020097306.1"/>
    </source>
</evidence>
<evidence type="ECO:0000259" key="2">
    <source>
        <dbReference type="PROSITE" id="PS50828"/>
    </source>
</evidence>
<dbReference type="Gene3D" id="3.30.1370.110">
    <property type="match status" value="1"/>
</dbReference>
<reference evidence="4" key="2">
    <citation type="submission" date="2025-08" db="UniProtKB">
        <authorList>
            <consortium name="RefSeq"/>
        </authorList>
    </citation>
    <scope>IDENTIFICATION</scope>
    <source>
        <tissue evidence="4">Leaf</tissue>
    </source>
</reference>
<dbReference type="InterPro" id="IPR002625">
    <property type="entry name" value="Smr_dom"/>
</dbReference>
<dbReference type="PROSITE" id="PS50828">
    <property type="entry name" value="SMR"/>
    <property type="match status" value="1"/>
</dbReference>
<dbReference type="PANTHER" id="PTHR47676">
    <property type="entry name" value="OS01G0225100 PROTEIN"/>
    <property type="match status" value="1"/>
</dbReference>